<evidence type="ECO:0000256" key="3">
    <source>
        <dbReference type="ARBA" id="ARBA00023163"/>
    </source>
</evidence>
<evidence type="ECO:0000256" key="2">
    <source>
        <dbReference type="ARBA" id="ARBA00023125"/>
    </source>
</evidence>
<keyword evidence="3" id="KW-0804">Transcription</keyword>
<dbReference type="KEGG" id="mvd:AWU67_04910"/>
<accession>A0A0X8E2L0</accession>
<dbReference type="SMART" id="SM00866">
    <property type="entry name" value="UTRA"/>
    <property type="match status" value="1"/>
</dbReference>
<feature type="domain" description="HTH gntR-type" evidence="4">
    <location>
        <begin position="7"/>
        <end position="75"/>
    </location>
</feature>
<dbReference type="EMBL" id="CP014145">
    <property type="protein sequence ID" value="AMB58302.1"/>
    <property type="molecule type" value="Genomic_DNA"/>
</dbReference>
<dbReference type="Pfam" id="PF00392">
    <property type="entry name" value="GntR"/>
    <property type="match status" value="1"/>
</dbReference>
<evidence type="ECO:0000259" key="4">
    <source>
        <dbReference type="PROSITE" id="PS50949"/>
    </source>
</evidence>
<organism evidence="5 6">
    <name type="scientific">Microterricola viridarii</name>
    <dbReference type="NCBI Taxonomy" id="412690"/>
    <lineage>
        <taxon>Bacteria</taxon>
        <taxon>Bacillati</taxon>
        <taxon>Actinomycetota</taxon>
        <taxon>Actinomycetes</taxon>
        <taxon>Micrococcales</taxon>
        <taxon>Microbacteriaceae</taxon>
        <taxon>Microterricola</taxon>
    </lineage>
</organism>
<dbReference type="RefSeq" id="WP_067226996.1">
    <property type="nucleotide sequence ID" value="NZ_CP014145.1"/>
</dbReference>
<keyword evidence="6" id="KW-1185">Reference proteome</keyword>
<name>A0A0X8E2L0_9MICO</name>
<keyword evidence="1" id="KW-0805">Transcription regulation</keyword>
<dbReference type="Proteomes" id="UP000058305">
    <property type="component" value="Chromosome"/>
</dbReference>
<dbReference type="GO" id="GO:0003677">
    <property type="term" value="F:DNA binding"/>
    <property type="evidence" value="ECO:0007669"/>
    <property type="project" value="UniProtKB-KW"/>
</dbReference>
<gene>
    <name evidence="5" type="ORF">AWU67_04910</name>
</gene>
<reference evidence="5 6" key="1">
    <citation type="journal article" date="2016" name="J. Biotechnol.">
        <title>First complete genome sequence of a species in the genus Microterricola, an extremophilic cold active enzyme producing bacterial strain ERGS5:02 isolated from Sikkim Himalaya.</title>
        <authorList>
            <person name="Himanshu"/>
            <person name="Swarnkar M.K."/>
            <person name="Singh D."/>
            <person name="Kumar R."/>
        </authorList>
    </citation>
    <scope>NUCLEOTIDE SEQUENCE [LARGE SCALE GENOMIC DNA]</scope>
    <source>
        <strain evidence="5 6">ERGS5:02</strain>
    </source>
</reference>
<dbReference type="SUPFAM" id="SSF46785">
    <property type="entry name" value="Winged helix' DNA-binding domain"/>
    <property type="match status" value="1"/>
</dbReference>
<dbReference type="InterPro" id="IPR036388">
    <property type="entry name" value="WH-like_DNA-bd_sf"/>
</dbReference>
<reference evidence="6" key="2">
    <citation type="submission" date="2016-01" db="EMBL/GenBank/DDBJ databases">
        <title>First complete genome sequence of a species in the genus Microterricola, an extremophilic cold active enzyme producing strain ERGS5:02 isolated from Sikkim Himalaya.</title>
        <authorList>
            <person name="Kumar R."/>
            <person name="Singh D."/>
            <person name="Swarnkar M.K."/>
        </authorList>
    </citation>
    <scope>NUCLEOTIDE SEQUENCE [LARGE SCALE GENOMIC DNA]</scope>
    <source>
        <strain evidence="6">ERGS5:02</strain>
    </source>
</reference>
<dbReference type="GO" id="GO:0003700">
    <property type="term" value="F:DNA-binding transcription factor activity"/>
    <property type="evidence" value="ECO:0007669"/>
    <property type="project" value="InterPro"/>
</dbReference>
<dbReference type="Pfam" id="PF07702">
    <property type="entry name" value="UTRA"/>
    <property type="match status" value="1"/>
</dbReference>
<dbReference type="InterPro" id="IPR050679">
    <property type="entry name" value="Bact_HTH_transcr_reg"/>
</dbReference>
<dbReference type="OrthoDB" id="7363114at2"/>
<dbReference type="InterPro" id="IPR028978">
    <property type="entry name" value="Chorismate_lyase_/UTRA_dom_sf"/>
</dbReference>
<dbReference type="GO" id="GO:0045892">
    <property type="term" value="P:negative regulation of DNA-templated transcription"/>
    <property type="evidence" value="ECO:0007669"/>
    <property type="project" value="TreeGrafter"/>
</dbReference>
<dbReference type="PANTHER" id="PTHR44846:SF1">
    <property type="entry name" value="MANNOSYL-D-GLYCERATE TRANSPORT_METABOLISM SYSTEM REPRESSOR MNGR-RELATED"/>
    <property type="match status" value="1"/>
</dbReference>
<evidence type="ECO:0000256" key="1">
    <source>
        <dbReference type="ARBA" id="ARBA00023015"/>
    </source>
</evidence>
<sequence length="242" mass="26637">MVSQDYQPLYAQIGRHVRSLILNGALVDGDAIPSEPSLMETFQTTRGTVRQAIGELVNEGLVRRVQGKGTFVQFRPMTHSLWNFGGFSDTMKGRSGTPVSRVVAHEILDLGGVPTLHLVRLRGVRIADVESIYSLDTSRLSLEMFPGLDDVDFENASLYDTLRSRYGVHPRRTELTLSTLAPDAGVRAILGEAEDGPALVSLRGAAFDENDREIEQIEIVYSSTVEFNISTTMPAELRASSR</sequence>
<dbReference type="PROSITE" id="PS50949">
    <property type="entry name" value="HTH_GNTR"/>
    <property type="match status" value="1"/>
</dbReference>
<dbReference type="InterPro" id="IPR011663">
    <property type="entry name" value="UTRA"/>
</dbReference>
<dbReference type="SUPFAM" id="SSF64288">
    <property type="entry name" value="Chorismate lyase-like"/>
    <property type="match status" value="1"/>
</dbReference>
<dbReference type="InterPro" id="IPR000524">
    <property type="entry name" value="Tscrpt_reg_HTH_GntR"/>
</dbReference>
<dbReference type="AlphaFoldDB" id="A0A0X8E2L0"/>
<dbReference type="InterPro" id="IPR036390">
    <property type="entry name" value="WH_DNA-bd_sf"/>
</dbReference>
<dbReference type="Gene3D" id="3.40.1410.10">
    <property type="entry name" value="Chorismate lyase-like"/>
    <property type="match status" value="1"/>
</dbReference>
<dbReference type="Gene3D" id="1.10.10.10">
    <property type="entry name" value="Winged helix-like DNA-binding domain superfamily/Winged helix DNA-binding domain"/>
    <property type="match status" value="1"/>
</dbReference>
<dbReference type="PRINTS" id="PR00035">
    <property type="entry name" value="HTHGNTR"/>
</dbReference>
<dbReference type="SMART" id="SM00345">
    <property type="entry name" value="HTH_GNTR"/>
    <property type="match status" value="1"/>
</dbReference>
<protein>
    <recommendedName>
        <fullName evidence="4">HTH gntR-type domain-containing protein</fullName>
    </recommendedName>
</protein>
<evidence type="ECO:0000313" key="6">
    <source>
        <dbReference type="Proteomes" id="UP000058305"/>
    </source>
</evidence>
<dbReference type="PANTHER" id="PTHR44846">
    <property type="entry name" value="MANNOSYL-D-GLYCERATE TRANSPORT/METABOLISM SYSTEM REPRESSOR MNGR-RELATED"/>
    <property type="match status" value="1"/>
</dbReference>
<proteinExistence type="predicted"/>
<keyword evidence="2" id="KW-0238">DNA-binding</keyword>
<evidence type="ECO:0000313" key="5">
    <source>
        <dbReference type="EMBL" id="AMB58302.1"/>
    </source>
</evidence>
<dbReference type="CDD" id="cd07377">
    <property type="entry name" value="WHTH_GntR"/>
    <property type="match status" value="1"/>
</dbReference>